<dbReference type="GO" id="GO:0072583">
    <property type="term" value="P:clathrin-dependent endocytosis"/>
    <property type="evidence" value="ECO:0007669"/>
    <property type="project" value="TreeGrafter"/>
</dbReference>
<dbReference type="GO" id="GO:0030276">
    <property type="term" value="F:clathrin binding"/>
    <property type="evidence" value="ECO:0007669"/>
    <property type="project" value="TreeGrafter"/>
</dbReference>
<organism evidence="4 5">
    <name type="scientific">Eleusine coracana subsp. coracana</name>
    <dbReference type="NCBI Taxonomy" id="191504"/>
    <lineage>
        <taxon>Eukaryota</taxon>
        <taxon>Viridiplantae</taxon>
        <taxon>Streptophyta</taxon>
        <taxon>Embryophyta</taxon>
        <taxon>Tracheophyta</taxon>
        <taxon>Spermatophyta</taxon>
        <taxon>Magnoliopsida</taxon>
        <taxon>Liliopsida</taxon>
        <taxon>Poales</taxon>
        <taxon>Poaceae</taxon>
        <taxon>PACMAD clade</taxon>
        <taxon>Chloridoideae</taxon>
        <taxon>Cynodonteae</taxon>
        <taxon>Eleusininae</taxon>
        <taxon>Eleusine</taxon>
    </lineage>
</organism>
<evidence type="ECO:0000313" key="4">
    <source>
        <dbReference type="EMBL" id="GJN31919.1"/>
    </source>
</evidence>
<protein>
    <submittedName>
        <fullName evidence="4">Uncharacterized protein</fullName>
    </submittedName>
</protein>
<feature type="region of interest" description="Disordered" evidence="3">
    <location>
        <begin position="1"/>
        <end position="77"/>
    </location>
</feature>
<feature type="compositionally biased region" description="Polar residues" evidence="3">
    <location>
        <begin position="53"/>
        <end position="62"/>
    </location>
</feature>
<evidence type="ECO:0000256" key="2">
    <source>
        <dbReference type="SAM" id="Coils"/>
    </source>
</evidence>
<dbReference type="Gene3D" id="1.10.287.110">
    <property type="entry name" value="DnaJ domain"/>
    <property type="match status" value="1"/>
</dbReference>
<feature type="coiled-coil region" evidence="2">
    <location>
        <begin position="647"/>
        <end position="674"/>
    </location>
</feature>
<gene>
    <name evidence="4" type="primary">gb20375</name>
    <name evidence="4" type="ORF">PR202_gb20375</name>
</gene>
<feature type="compositionally biased region" description="Basic and acidic residues" evidence="3">
    <location>
        <begin position="254"/>
        <end position="555"/>
    </location>
</feature>
<evidence type="ECO:0000256" key="3">
    <source>
        <dbReference type="SAM" id="MobiDB-lite"/>
    </source>
</evidence>
<feature type="compositionally biased region" description="Polar residues" evidence="3">
    <location>
        <begin position="8"/>
        <end position="20"/>
    </location>
</feature>
<dbReference type="GO" id="GO:0005737">
    <property type="term" value="C:cytoplasm"/>
    <property type="evidence" value="ECO:0007669"/>
    <property type="project" value="TreeGrafter"/>
</dbReference>
<dbReference type="GO" id="GO:0031982">
    <property type="term" value="C:vesicle"/>
    <property type="evidence" value="ECO:0007669"/>
    <property type="project" value="TreeGrafter"/>
</dbReference>
<dbReference type="FunFam" id="1.10.287.110:FF:000009">
    <property type="entry name" value="Auxilin-related protein 1"/>
    <property type="match status" value="1"/>
</dbReference>
<feature type="compositionally biased region" description="Polar residues" evidence="3">
    <location>
        <begin position="572"/>
        <end position="590"/>
    </location>
</feature>
<dbReference type="GO" id="GO:0072318">
    <property type="term" value="P:clathrin coat disassembly"/>
    <property type="evidence" value="ECO:0007669"/>
    <property type="project" value="TreeGrafter"/>
</dbReference>
<dbReference type="AlphaFoldDB" id="A0AAV5F8D0"/>
<evidence type="ECO:0000256" key="1">
    <source>
        <dbReference type="ARBA" id="ARBA00023054"/>
    </source>
</evidence>
<reference evidence="4" key="2">
    <citation type="submission" date="2021-12" db="EMBL/GenBank/DDBJ databases">
        <title>Resequencing data analysis of finger millet.</title>
        <authorList>
            <person name="Hatakeyama M."/>
            <person name="Aluri S."/>
            <person name="Balachadran M.T."/>
            <person name="Sivarajan S.R."/>
            <person name="Poveda L."/>
            <person name="Shimizu-Inatsugi R."/>
            <person name="Schlapbach R."/>
            <person name="Sreeman S.M."/>
            <person name="Shimizu K.K."/>
        </authorList>
    </citation>
    <scope>NUCLEOTIDE SEQUENCE</scope>
</reference>
<name>A0AAV5F8D0_ELECO</name>
<dbReference type="EMBL" id="BQKI01000083">
    <property type="protein sequence ID" value="GJN31919.1"/>
    <property type="molecule type" value="Genomic_DNA"/>
</dbReference>
<comment type="caution">
    <text evidence="4">The sequence shown here is derived from an EMBL/GenBank/DDBJ whole genome shotgun (WGS) entry which is preliminary data.</text>
</comment>
<dbReference type="PANTHER" id="PTHR23172:SF19">
    <property type="entry name" value="J DOMAIN-CONTAINING PROTEIN"/>
    <property type="match status" value="1"/>
</dbReference>
<dbReference type="PANTHER" id="PTHR23172">
    <property type="entry name" value="AUXILIN/CYCLIN G-ASSOCIATED KINASE-RELATED"/>
    <property type="match status" value="1"/>
</dbReference>
<evidence type="ECO:0000313" key="5">
    <source>
        <dbReference type="Proteomes" id="UP001054889"/>
    </source>
</evidence>
<proteinExistence type="predicted"/>
<dbReference type="SUPFAM" id="SSF46565">
    <property type="entry name" value="Chaperone J-domain"/>
    <property type="match status" value="1"/>
</dbReference>
<sequence>MPAKSENTKVNAPANTSGRFQGSDMFAGFPNAMPSFSFASEKESDTTGRRSVDSINSMSHSNHMLHGKPPQQGSTEATADKLPEMNVTEPSIIHEVPIVTSFQTLNPFAMDDGLPEENKYSKMPDDVWLTVSDITLVTQPTSAPPPSRPPPPLVTKHLPTESVATKTYPHHHNQCYLRSVGFADTLKSSQIDDLEDLFMAKPVKFANGHPRVLNHEGTEQYSSTVTVNFMGQSDLRDSKGMKQGDFGSVFSDQEMEKMDQEVRLKNERRQREHDEEQRRAERERIEELEREREKVRQWEQEEQTRREKQRDTRQAVEKAIQEARERAAVEARVRAENETRRRAERAAVQKATAEARERAALEARDRAAKAAAEAKERAAAEARDREAADARERAAAESRERAATVAAEAREKAAAESQEKAAAEARAKAERAAVEKATAEARRRAERAAYERATVEARERAAKAAVEAKERAAAETRERAARAAAEASEKAAAESQEKAAAEAQAKAERAAVEKATAEARRGAERAAFERVAAEARQRAANEARERAAAKARARENQQSTATAQPDLESFFGTPSRSSSVARSQTATTNPFDVHPQGTSGSGIVRTSSDRASPFMQPSSSNLMDDLSSIFGGPSSSAVFQELDGESVERRKARLERHQRTMERAAKALAEKNERDLQAQRVQEERHRIGDTLDFEIKRWAAGKEGNLRALLSTLQYILWPECGWRPVSLTDLITAASVKKEYRRATLCIHPDKVQQKGANLQQKYIAEKVFDLLKEAWNKFNSEELF</sequence>
<accession>A0AAV5F8D0</accession>
<keyword evidence="1 2" id="KW-0175">Coiled coil</keyword>
<feature type="compositionally biased region" description="Basic and acidic residues" evidence="3">
    <location>
        <begin position="40"/>
        <end position="52"/>
    </location>
</feature>
<dbReference type="InterPro" id="IPR036869">
    <property type="entry name" value="J_dom_sf"/>
</dbReference>
<dbReference type="Proteomes" id="UP001054889">
    <property type="component" value="Unassembled WGS sequence"/>
</dbReference>
<keyword evidence="5" id="KW-1185">Reference proteome</keyword>
<feature type="region of interest" description="Disordered" evidence="3">
    <location>
        <begin position="250"/>
        <end position="603"/>
    </location>
</feature>
<reference evidence="4" key="1">
    <citation type="journal article" date="2018" name="DNA Res.">
        <title>Multiple hybrid de novo genome assembly of finger millet, an orphan allotetraploid crop.</title>
        <authorList>
            <person name="Hatakeyama M."/>
            <person name="Aluri S."/>
            <person name="Balachadran M.T."/>
            <person name="Sivarajan S.R."/>
            <person name="Patrignani A."/>
            <person name="Gruter S."/>
            <person name="Poveda L."/>
            <person name="Shimizu-Inatsugi R."/>
            <person name="Baeten J."/>
            <person name="Francoijs K.J."/>
            <person name="Nataraja K.N."/>
            <person name="Reddy Y.A.N."/>
            <person name="Phadnis S."/>
            <person name="Ravikumar R.L."/>
            <person name="Schlapbach R."/>
            <person name="Sreeman S.M."/>
            <person name="Shimizu K.K."/>
        </authorList>
    </citation>
    <scope>NUCLEOTIDE SEQUENCE</scope>
</reference>